<dbReference type="PANTHER" id="PTHR46672:SF8">
    <property type="entry name" value="BTB DOMAIN-CONTAINING PROTEIN"/>
    <property type="match status" value="1"/>
</dbReference>
<feature type="non-terminal residue" evidence="2">
    <location>
        <position position="1"/>
    </location>
</feature>
<dbReference type="Pfam" id="PF00651">
    <property type="entry name" value="BTB"/>
    <property type="match status" value="1"/>
</dbReference>
<dbReference type="AlphaFoldDB" id="A0A8J2Q038"/>
<comment type="caution">
    <text evidence="2">The sequence shown here is derived from an EMBL/GenBank/DDBJ whole genome shotgun (WGS) entry which is preliminary data.</text>
</comment>
<protein>
    <recommendedName>
        <fullName evidence="1">BTB domain-containing protein</fullName>
    </recommendedName>
</protein>
<dbReference type="CDD" id="cd18186">
    <property type="entry name" value="BTB_POZ_ZBTB_KLHL-like"/>
    <property type="match status" value="1"/>
</dbReference>
<dbReference type="OrthoDB" id="6359943at2759"/>
<reference evidence="2" key="1">
    <citation type="submission" date="2021-06" db="EMBL/GenBank/DDBJ databases">
        <authorList>
            <person name="Hodson N. C."/>
            <person name="Mongue J. A."/>
            <person name="Jaron S. K."/>
        </authorList>
    </citation>
    <scope>NUCLEOTIDE SEQUENCE</scope>
</reference>
<feature type="domain" description="BTB" evidence="1">
    <location>
        <begin position="35"/>
        <end position="97"/>
    </location>
</feature>
<dbReference type="EMBL" id="CAJVCH010547140">
    <property type="protein sequence ID" value="CAG7828330.1"/>
    <property type="molecule type" value="Genomic_DNA"/>
</dbReference>
<evidence type="ECO:0000313" key="3">
    <source>
        <dbReference type="Proteomes" id="UP000708208"/>
    </source>
</evidence>
<dbReference type="PROSITE" id="PS50097">
    <property type="entry name" value="BTB"/>
    <property type="match status" value="1"/>
</dbReference>
<dbReference type="InterPro" id="IPR000210">
    <property type="entry name" value="BTB/POZ_dom"/>
</dbReference>
<evidence type="ECO:0000259" key="1">
    <source>
        <dbReference type="PROSITE" id="PS50097"/>
    </source>
</evidence>
<name>A0A8J2Q038_9HEXA</name>
<feature type="non-terminal residue" evidence="2">
    <location>
        <position position="132"/>
    </location>
</feature>
<dbReference type="Proteomes" id="UP000708208">
    <property type="component" value="Unassembled WGS sequence"/>
</dbReference>
<organism evidence="2 3">
    <name type="scientific">Allacma fusca</name>
    <dbReference type="NCBI Taxonomy" id="39272"/>
    <lineage>
        <taxon>Eukaryota</taxon>
        <taxon>Metazoa</taxon>
        <taxon>Ecdysozoa</taxon>
        <taxon>Arthropoda</taxon>
        <taxon>Hexapoda</taxon>
        <taxon>Collembola</taxon>
        <taxon>Symphypleona</taxon>
        <taxon>Sminthuridae</taxon>
        <taxon>Allacma</taxon>
    </lineage>
</organism>
<evidence type="ECO:0000313" key="2">
    <source>
        <dbReference type="EMBL" id="CAG7828330.1"/>
    </source>
</evidence>
<accession>A0A8J2Q038</accession>
<dbReference type="SMART" id="SM00225">
    <property type="entry name" value="BTB"/>
    <property type="match status" value="1"/>
</dbReference>
<dbReference type="PANTHER" id="PTHR46672">
    <property type="entry name" value="OS08G0495500 PROTEIN-RELATED"/>
    <property type="match status" value="1"/>
</dbReference>
<gene>
    <name evidence="2" type="ORF">AFUS01_LOCUS38265</name>
</gene>
<dbReference type="InterPro" id="IPR044714">
    <property type="entry name" value="AtSIBP1-like"/>
</dbReference>
<sequence>FENWFGQDLSLTIRPKKFSNSFNDFVTIDSQSVDADIKFVMEYDSTKILTAHSFVLAAQSPVLRKMLTIDMVEKRKGVITITDASYSSFELFLNLLYGSTTGDDLMKLSARDILELLPLAHKYQVDYLMRIS</sequence>
<keyword evidence="3" id="KW-1185">Reference proteome</keyword>
<proteinExistence type="predicted"/>